<evidence type="ECO:0000256" key="1">
    <source>
        <dbReference type="SAM" id="SignalP"/>
    </source>
</evidence>
<gene>
    <name evidence="3" type="ORF">SAMN05661093_10032</name>
</gene>
<name>A0A1Y5Y9Z4_KIBAR</name>
<sequence length="156" mass="16924">MRRLMQTLMALAVPAMLITGASPATATAAPAAEVHCTSFSNVNVSWAGPQYFMHVPSTSWDSYNYDCVLARGDRNVAVKALQESLNACYGQGIATDSDFGTATERAVRNAQNEIIRTFGNVLVADGRFGPITSSWFKFQIYDHWNGGTPTGNCAHR</sequence>
<evidence type="ECO:0000313" key="4">
    <source>
        <dbReference type="Proteomes" id="UP000192674"/>
    </source>
</evidence>
<organism evidence="3 4">
    <name type="scientific">Kibdelosporangium aridum</name>
    <dbReference type="NCBI Taxonomy" id="2030"/>
    <lineage>
        <taxon>Bacteria</taxon>
        <taxon>Bacillati</taxon>
        <taxon>Actinomycetota</taxon>
        <taxon>Actinomycetes</taxon>
        <taxon>Pseudonocardiales</taxon>
        <taxon>Pseudonocardiaceae</taxon>
        <taxon>Kibdelosporangium</taxon>
    </lineage>
</organism>
<evidence type="ECO:0000259" key="2">
    <source>
        <dbReference type="Pfam" id="PF01471"/>
    </source>
</evidence>
<keyword evidence="4" id="KW-1185">Reference proteome</keyword>
<dbReference type="Pfam" id="PF01471">
    <property type="entry name" value="PG_binding_1"/>
    <property type="match status" value="1"/>
</dbReference>
<dbReference type="InterPro" id="IPR002477">
    <property type="entry name" value="Peptidoglycan-bd-like"/>
</dbReference>
<dbReference type="SUPFAM" id="SSF47090">
    <property type="entry name" value="PGBD-like"/>
    <property type="match status" value="1"/>
</dbReference>
<proteinExistence type="predicted"/>
<dbReference type="Gene3D" id="1.10.101.10">
    <property type="entry name" value="PGBD-like superfamily/PGBD"/>
    <property type="match status" value="1"/>
</dbReference>
<dbReference type="EMBL" id="FWXV01000014">
    <property type="protein sequence ID" value="SMD26449.1"/>
    <property type="molecule type" value="Genomic_DNA"/>
</dbReference>
<protein>
    <submittedName>
        <fullName evidence="3">Putative peptidoglycan binding domain-containing protein</fullName>
    </submittedName>
</protein>
<keyword evidence="1" id="KW-0732">Signal</keyword>
<dbReference type="InterPro" id="IPR036366">
    <property type="entry name" value="PGBDSf"/>
</dbReference>
<feature type="domain" description="Peptidoglycan binding-like" evidence="2">
    <location>
        <begin position="76"/>
        <end position="111"/>
    </location>
</feature>
<feature type="signal peptide" evidence="1">
    <location>
        <begin position="1"/>
        <end position="26"/>
    </location>
</feature>
<dbReference type="InterPro" id="IPR036365">
    <property type="entry name" value="PGBD-like_sf"/>
</dbReference>
<feature type="chain" id="PRO_5038792960" evidence="1">
    <location>
        <begin position="27"/>
        <end position="156"/>
    </location>
</feature>
<evidence type="ECO:0000313" key="3">
    <source>
        <dbReference type="EMBL" id="SMD26449.1"/>
    </source>
</evidence>
<dbReference type="Proteomes" id="UP000192674">
    <property type="component" value="Unassembled WGS sequence"/>
</dbReference>
<accession>A0A1Y5Y9Z4</accession>
<dbReference type="AlphaFoldDB" id="A0A1Y5Y9Z4"/>
<reference evidence="3 4" key="1">
    <citation type="submission" date="2017-04" db="EMBL/GenBank/DDBJ databases">
        <authorList>
            <person name="Afonso C.L."/>
            <person name="Miller P.J."/>
            <person name="Scott M.A."/>
            <person name="Spackman E."/>
            <person name="Goraichik I."/>
            <person name="Dimitrov K.M."/>
            <person name="Suarez D.L."/>
            <person name="Swayne D.E."/>
        </authorList>
    </citation>
    <scope>NUCLEOTIDE SEQUENCE [LARGE SCALE GENOMIC DNA]</scope>
    <source>
        <strain evidence="3 4">DSM 43828</strain>
    </source>
</reference>
<dbReference type="OrthoDB" id="3828307at2"/>
<dbReference type="RefSeq" id="WP_084434197.1">
    <property type="nucleotide sequence ID" value="NZ_FWXV01000014.1"/>
</dbReference>